<dbReference type="RefSeq" id="WP_007557438.1">
    <property type="nucleotide sequence ID" value="NC_022793.1"/>
</dbReference>
<evidence type="ECO:0000256" key="1">
    <source>
        <dbReference type="ARBA" id="ARBA00022729"/>
    </source>
</evidence>
<dbReference type="EMBL" id="CP006604">
    <property type="protein sequence ID" value="AHA28139.1"/>
    <property type="molecule type" value="Genomic_DNA"/>
</dbReference>
<evidence type="ECO:0000259" key="3">
    <source>
        <dbReference type="Pfam" id="PF13505"/>
    </source>
</evidence>
<dbReference type="Pfam" id="PF13505">
    <property type="entry name" value="OMP_b-brl"/>
    <property type="match status" value="1"/>
</dbReference>
<organism evidence="4 5">
    <name type="scientific">Candidatus Liberibacter americanus str. Sao Paulo</name>
    <dbReference type="NCBI Taxonomy" id="1261131"/>
    <lineage>
        <taxon>Bacteria</taxon>
        <taxon>Pseudomonadati</taxon>
        <taxon>Pseudomonadota</taxon>
        <taxon>Alphaproteobacteria</taxon>
        <taxon>Hyphomicrobiales</taxon>
        <taxon>Rhizobiaceae</taxon>
        <taxon>Liberibacter</taxon>
    </lineage>
</organism>
<gene>
    <name evidence="4" type="ORF">lam_798</name>
</gene>
<dbReference type="eggNOG" id="COG3637">
    <property type="taxonomic scope" value="Bacteria"/>
</dbReference>
<reference evidence="4 5" key="1">
    <citation type="journal article" date="2014" name="Mol. Plant Microbe Interact.">
        <title>The complete genome sequence of Candidatus Liberibacter americanus, associated with citrus Huanglongbing.</title>
        <authorList>
            <person name="Wulff N.A."/>
            <person name="Zhang S."/>
            <person name="Setubal J.C."/>
            <person name="Almeida N.F."/>
            <person name="Martins E.C."/>
            <person name="Harakava R."/>
            <person name="Kumar D."/>
            <person name="Rangel L.T."/>
            <person name="Foissac X."/>
            <person name="Bove J."/>
            <person name="Gabriel D.W."/>
        </authorList>
    </citation>
    <scope>NUCLEOTIDE SEQUENCE [LARGE SCALE GENOMIC DNA]</scope>
    <source>
        <strain evidence="4 5">Sao Paulo</strain>
    </source>
</reference>
<proteinExistence type="predicted"/>
<feature type="chain" id="PRO_5004667306" description="Outer membrane protein beta-barrel domain-containing protein" evidence="2">
    <location>
        <begin position="25"/>
        <end position="224"/>
    </location>
</feature>
<accession>U6B4Z0</accession>
<evidence type="ECO:0000256" key="2">
    <source>
        <dbReference type="SAM" id="SignalP"/>
    </source>
</evidence>
<dbReference type="PATRIC" id="fig|1261131.3.peg.766"/>
<dbReference type="InterPro" id="IPR027385">
    <property type="entry name" value="Beta-barrel_OMP"/>
</dbReference>
<feature type="domain" description="Outer membrane protein beta-barrel" evidence="3">
    <location>
        <begin position="58"/>
        <end position="222"/>
    </location>
</feature>
<keyword evidence="5" id="KW-1185">Reference proteome</keyword>
<dbReference type="AlphaFoldDB" id="U6B4Z0"/>
<dbReference type="KEGG" id="lar:lam_798"/>
<evidence type="ECO:0000313" key="4">
    <source>
        <dbReference type="EMBL" id="AHA28139.1"/>
    </source>
</evidence>
<dbReference type="InterPro" id="IPR011250">
    <property type="entry name" value="OMP/PagP_B-barrel"/>
</dbReference>
<feature type="signal peptide" evidence="2">
    <location>
        <begin position="1"/>
        <end position="24"/>
    </location>
</feature>
<dbReference type="Proteomes" id="UP000017862">
    <property type="component" value="Chromosome"/>
</dbReference>
<sequence>MYNIKSKSIYCAFFLGLLSSSSLADTGNYFAFVPNKANNSSFFTTNSNVPSWQGIYINSKYTNYDKKDNISITGVSIGYDSQDGNLVYGMSLGLDKMDQYDINEKSKYLGEKPYLSASIRSGFTLNNDNSSIFQNTLFYGLAGVRAKNIEKGDITNLNRFVDKIKSVNKDNTDMFVGVGLEKKLASFLSLDLSYRYTFDHLTELKSYDKILNNALFSAGLSIRL</sequence>
<keyword evidence="1 2" id="KW-0732">Signal</keyword>
<dbReference type="Gene3D" id="2.40.160.20">
    <property type="match status" value="1"/>
</dbReference>
<evidence type="ECO:0000313" key="5">
    <source>
        <dbReference type="Proteomes" id="UP000017862"/>
    </source>
</evidence>
<protein>
    <recommendedName>
        <fullName evidence="3">Outer membrane protein beta-barrel domain-containing protein</fullName>
    </recommendedName>
</protein>
<name>U6B4Z0_9HYPH</name>
<dbReference type="HOGENOM" id="CLU_1228083_0_0_5"/>
<dbReference type="SUPFAM" id="SSF56925">
    <property type="entry name" value="OMPA-like"/>
    <property type="match status" value="1"/>
</dbReference>